<accession>A0ABP8GTM5</accession>
<gene>
    <name evidence="1" type="ORF">GCM10023184_20360</name>
</gene>
<dbReference type="Pfam" id="PF14092">
    <property type="entry name" value="DUF4270"/>
    <property type="match status" value="1"/>
</dbReference>
<organism evidence="1 2">
    <name type="scientific">Flaviaesturariibacter amylovorans</name>
    <dbReference type="NCBI Taxonomy" id="1084520"/>
    <lineage>
        <taxon>Bacteria</taxon>
        <taxon>Pseudomonadati</taxon>
        <taxon>Bacteroidota</taxon>
        <taxon>Chitinophagia</taxon>
        <taxon>Chitinophagales</taxon>
        <taxon>Chitinophagaceae</taxon>
        <taxon>Flaviaestuariibacter</taxon>
    </lineage>
</organism>
<reference evidence="2" key="1">
    <citation type="journal article" date="2019" name="Int. J. Syst. Evol. Microbiol.">
        <title>The Global Catalogue of Microorganisms (GCM) 10K type strain sequencing project: providing services to taxonomists for standard genome sequencing and annotation.</title>
        <authorList>
            <consortium name="The Broad Institute Genomics Platform"/>
            <consortium name="The Broad Institute Genome Sequencing Center for Infectious Disease"/>
            <person name="Wu L."/>
            <person name="Ma J."/>
        </authorList>
    </citation>
    <scope>NUCLEOTIDE SEQUENCE [LARGE SCALE GENOMIC DNA]</scope>
    <source>
        <strain evidence="2">JCM 17919</strain>
    </source>
</reference>
<evidence type="ECO:0000313" key="1">
    <source>
        <dbReference type="EMBL" id="GAA4329665.1"/>
    </source>
</evidence>
<dbReference type="Proteomes" id="UP001501725">
    <property type="component" value="Unassembled WGS sequence"/>
</dbReference>
<dbReference type="PROSITE" id="PS51257">
    <property type="entry name" value="PROKAR_LIPOPROTEIN"/>
    <property type="match status" value="1"/>
</dbReference>
<name>A0ABP8GTM5_9BACT</name>
<evidence type="ECO:0008006" key="3">
    <source>
        <dbReference type="Google" id="ProtNLM"/>
    </source>
</evidence>
<evidence type="ECO:0000313" key="2">
    <source>
        <dbReference type="Proteomes" id="UP001501725"/>
    </source>
</evidence>
<sequence length="497" mass="54107">MKKFSWPLVALAVFVTFGWAISSCRKINEATELGGGLVPPVDNINTFDTVLQVRSNNVPRNDTGSVFVTDEMAVGYLNDATFGTTKADLYFNIGPRAYKSSPFNNADSVVGVDSVVLSLAYTGNYYGDTTSDVTVNVSEINDPLYKDSSLYSVQHPAFTTGASLGSRTFALRELNDSVRMIRARDTFKVANVLRVRLNNSFGERLASFDTLTNSVIGGYASYTNFYKLVPGLAITTTQSGASNSIGYYTLADTSKSRLIVYCRIKRGGKIDTTSVPFYHGLYSSGFQSTTGSNSDLKPRGTQANLIRRTHAGPFLAALNNGNPDDELVYLQSEPGSGATIHIPALNTLSNRVVHRAELIVTQEPNVPNTTYPAPRNLLLARGSAVDSLRGVTDDSLTATVPSGSVNIGLFGGNLLSDGTYRFNLTRHVQDIITHGRPNDTLYLFAPFRTTLKDARFFARQRNVTVGPRMGWGRVVVTGGAFADGARRMRLRIVYSRL</sequence>
<protein>
    <recommendedName>
        <fullName evidence="3">DUF4270 family protein</fullName>
    </recommendedName>
</protein>
<keyword evidence="2" id="KW-1185">Reference proteome</keyword>
<dbReference type="EMBL" id="BAABGY010000007">
    <property type="protein sequence ID" value="GAA4329665.1"/>
    <property type="molecule type" value="Genomic_DNA"/>
</dbReference>
<comment type="caution">
    <text evidence="1">The sequence shown here is derived from an EMBL/GenBank/DDBJ whole genome shotgun (WGS) entry which is preliminary data.</text>
</comment>
<dbReference type="InterPro" id="IPR025366">
    <property type="entry name" value="DUF4270"/>
</dbReference>
<proteinExistence type="predicted"/>
<dbReference type="RefSeq" id="WP_345255535.1">
    <property type="nucleotide sequence ID" value="NZ_BAABGY010000007.1"/>
</dbReference>